<sequence>MHENLKITLIPILTIPDGDNTQTSHGTIIKEETLMQFKASTATNFKTMETEIGQLANAINSRPQALLPSNTEPNPRQDGKLPPELKDLGSFTIPCTIGTHFSGRALCDLGVSINFMPYSIYRTLELGKAKPTNITFQLANRSLTYPKGVIEDIFVKVDKFIFPVDFVILDMEADSEISIILGRPFFATGRTLTNVQKGELTMGVQDQHITFNVFKAMKFPNRSDECFYVTDEEYEEDLEVVKTLDASKFFRPRGVESLERTAPSKVLTPSIEEPPTLELKHLPNHLRYVYLDESDTLPIIISSSLSDVQVEKLLRVLRDHKGAIGWTIADIKGISHSFCMHKILLEDDQKSSVKSQRRLNSIMKEVIKKEIIKWLDVGIIYPISDSSWVSPVQCILKKAGITVVPNMHNELIPTKTVTG</sequence>
<protein>
    <recommendedName>
        <fullName evidence="3">DNA-directed DNA polymerase</fullName>
    </recommendedName>
</protein>
<evidence type="ECO:0008006" key="3">
    <source>
        <dbReference type="Google" id="ProtNLM"/>
    </source>
</evidence>
<dbReference type="EMBL" id="NKXS01000163">
    <property type="protein sequence ID" value="PIN25940.1"/>
    <property type="molecule type" value="Genomic_DNA"/>
</dbReference>
<accession>A0A2G9I8H7</accession>
<organism evidence="1 2">
    <name type="scientific">Handroanthus impetiginosus</name>
    <dbReference type="NCBI Taxonomy" id="429701"/>
    <lineage>
        <taxon>Eukaryota</taxon>
        <taxon>Viridiplantae</taxon>
        <taxon>Streptophyta</taxon>
        <taxon>Embryophyta</taxon>
        <taxon>Tracheophyta</taxon>
        <taxon>Spermatophyta</taxon>
        <taxon>Magnoliopsida</taxon>
        <taxon>eudicotyledons</taxon>
        <taxon>Gunneridae</taxon>
        <taxon>Pentapetalae</taxon>
        <taxon>asterids</taxon>
        <taxon>lamiids</taxon>
        <taxon>Lamiales</taxon>
        <taxon>Bignoniaceae</taxon>
        <taxon>Crescentiina</taxon>
        <taxon>Tabebuia alliance</taxon>
        <taxon>Handroanthus</taxon>
    </lineage>
</organism>
<dbReference type="Gene3D" id="2.40.70.10">
    <property type="entry name" value="Acid Proteases"/>
    <property type="match status" value="1"/>
</dbReference>
<dbReference type="InterPro" id="IPR043502">
    <property type="entry name" value="DNA/RNA_pol_sf"/>
</dbReference>
<dbReference type="CDD" id="cd00303">
    <property type="entry name" value="retropepsin_like"/>
    <property type="match status" value="1"/>
</dbReference>
<dbReference type="PANTHER" id="PTHR33067:SF39">
    <property type="entry name" value="TRANSCRIPTION FACTOR INTERACTOR AND REGULATOR CCHC(ZN) FAMILY"/>
    <property type="match status" value="1"/>
</dbReference>
<reference evidence="2" key="1">
    <citation type="journal article" date="2018" name="Gigascience">
        <title>Genome assembly of the Pink Ipe (Handroanthus impetiginosus, Bignoniaceae), a highly valued, ecologically keystone Neotropical timber forest tree.</title>
        <authorList>
            <person name="Silva-Junior O.B."/>
            <person name="Grattapaglia D."/>
            <person name="Novaes E."/>
            <person name="Collevatti R.G."/>
        </authorList>
    </citation>
    <scope>NUCLEOTIDE SEQUENCE [LARGE SCALE GENOMIC DNA]</scope>
    <source>
        <strain evidence="2">cv. UFG-1</strain>
    </source>
</reference>
<keyword evidence="2" id="KW-1185">Reference proteome</keyword>
<dbReference type="InterPro" id="IPR021109">
    <property type="entry name" value="Peptidase_aspartic_dom_sf"/>
</dbReference>
<gene>
    <name evidence="1" type="ORF">CDL12_01309</name>
</gene>
<dbReference type="Proteomes" id="UP000231279">
    <property type="component" value="Unassembled WGS sequence"/>
</dbReference>
<name>A0A2G9I8H7_9LAMI</name>
<comment type="caution">
    <text evidence="1">The sequence shown here is derived from an EMBL/GenBank/DDBJ whole genome shotgun (WGS) entry which is preliminary data.</text>
</comment>
<proteinExistence type="predicted"/>
<dbReference type="AlphaFoldDB" id="A0A2G9I8H7"/>
<evidence type="ECO:0000313" key="1">
    <source>
        <dbReference type="EMBL" id="PIN25940.1"/>
    </source>
</evidence>
<dbReference type="OrthoDB" id="913109at2759"/>
<evidence type="ECO:0000313" key="2">
    <source>
        <dbReference type="Proteomes" id="UP000231279"/>
    </source>
</evidence>
<dbReference type="SUPFAM" id="SSF56672">
    <property type="entry name" value="DNA/RNA polymerases"/>
    <property type="match status" value="1"/>
</dbReference>
<dbReference type="Gene3D" id="3.10.10.10">
    <property type="entry name" value="HIV Type 1 Reverse Transcriptase, subunit A, domain 1"/>
    <property type="match status" value="1"/>
</dbReference>
<dbReference type="PANTHER" id="PTHR33067">
    <property type="entry name" value="RNA-DIRECTED DNA POLYMERASE-RELATED"/>
    <property type="match status" value="1"/>
</dbReference>